<dbReference type="InterPro" id="IPR049382">
    <property type="entry name" value="FGGY_C_2"/>
</dbReference>
<dbReference type="InterPro" id="IPR050406">
    <property type="entry name" value="FGGY_Carb_Kinase"/>
</dbReference>
<gene>
    <name evidence="6" type="ORF">BD293_3020</name>
</gene>
<evidence type="ECO:0000256" key="1">
    <source>
        <dbReference type="ARBA" id="ARBA00009156"/>
    </source>
</evidence>
<dbReference type="PANTHER" id="PTHR43095">
    <property type="entry name" value="SUGAR KINASE"/>
    <property type="match status" value="1"/>
</dbReference>
<comment type="similarity">
    <text evidence="1">Belongs to the FGGY kinase family.</text>
</comment>
<dbReference type="Proteomes" id="UP000320582">
    <property type="component" value="Unassembled WGS sequence"/>
</dbReference>
<dbReference type="GO" id="GO:0005975">
    <property type="term" value="P:carbohydrate metabolic process"/>
    <property type="evidence" value="ECO:0007669"/>
    <property type="project" value="InterPro"/>
</dbReference>
<proteinExistence type="inferred from homology"/>
<name>A0A543KGY4_9RHOB</name>
<evidence type="ECO:0000313" key="6">
    <source>
        <dbReference type="EMBL" id="TQM94345.1"/>
    </source>
</evidence>
<evidence type="ECO:0000256" key="3">
    <source>
        <dbReference type="ARBA" id="ARBA00022777"/>
    </source>
</evidence>
<evidence type="ECO:0000313" key="7">
    <source>
        <dbReference type="Proteomes" id="UP000320582"/>
    </source>
</evidence>
<dbReference type="InterPro" id="IPR018484">
    <property type="entry name" value="FGGY_N"/>
</dbReference>
<dbReference type="AlphaFoldDB" id="A0A543KGY4"/>
<feature type="domain" description="Carbohydrate kinase FGGY N-terminal" evidence="4">
    <location>
        <begin position="4"/>
        <end position="239"/>
    </location>
</feature>
<dbReference type="SUPFAM" id="SSF53067">
    <property type="entry name" value="Actin-like ATPase domain"/>
    <property type="match status" value="2"/>
</dbReference>
<dbReference type="RefSeq" id="WP_142082928.1">
    <property type="nucleotide sequence ID" value="NZ_VFPT01000001.1"/>
</dbReference>
<evidence type="ECO:0000256" key="2">
    <source>
        <dbReference type="ARBA" id="ARBA00022679"/>
    </source>
</evidence>
<dbReference type="GO" id="GO:0016301">
    <property type="term" value="F:kinase activity"/>
    <property type="evidence" value="ECO:0007669"/>
    <property type="project" value="UniProtKB-KW"/>
</dbReference>
<evidence type="ECO:0000259" key="5">
    <source>
        <dbReference type="Pfam" id="PF21546"/>
    </source>
</evidence>
<comment type="caution">
    <text evidence="6">The sequence shown here is derived from an EMBL/GenBank/DDBJ whole genome shotgun (WGS) entry which is preliminary data.</text>
</comment>
<evidence type="ECO:0000259" key="4">
    <source>
        <dbReference type="Pfam" id="PF00370"/>
    </source>
</evidence>
<keyword evidence="3 6" id="KW-0418">Kinase</keyword>
<dbReference type="EMBL" id="VFPT01000001">
    <property type="protein sequence ID" value="TQM94345.1"/>
    <property type="molecule type" value="Genomic_DNA"/>
</dbReference>
<reference evidence="6 7" key="1">
    <citation type="submission" date="2019-06" db="EMBL/GenBank/DDBJ databases">
        <title>Genomic Encyclopedia of Archaeal and Bacterial Type Strains, Phase II (KMG-II): from individual species to whole genera.</title>
        <authorList>
            <person name="Goeker M."/>
        </authorList>
    </citation>
    <scope>NUCLEOTIDE SEQUENCE [LARGE SCALE GENOMIC DNA]</scope>
    <source>
        <strain evidence="6 7">DSM 18423</strain>
    </source>
</reference>
<protein>
    <submittedName>
        <fullName evidence="6">Sugar (Pentulose or hexulose) kinase</fullName>
    </submittedName>
</protein>
<accession>A0A543KGY4</accession>
<dbReference type="Pfam" id="PF21546">
    <property type="entry name" value="FGGY_C_2"/>
    <property type="match status" value="1"/>
</dbReference>
<feature type="domain" description="Carbohydrate kinase FGGY C-terminal" evidence="5">
    <location>
        <begin position="247"/>
        <end position="421"/>
    </location>
</feature>
<dbReference type="PANTHER" id="PTHR43095:SF5">
    <property type="entry name" value="XYLULOSE KINASE"/>
    <property type="match status" value="1"/>
</dbReference>
<dbReference type="CDD" id="cd07772">
    <property type="entry name" value="ASKHA_NBD_FGGY_NaCK-like"/>
    <property type="match status" value="1"/>
</dbReference>
<dbReference type="OrthoDB" id="9786272at2"/>
<dbReference type="Gene3D" id="3.30.420.40">
    <property type="match status" value="2"/>
</dbReference>
<organism evidence="6 7">
    <name type="scientific">Roseinatronobacter monicus</name>
    <dbReference type="NCBI Taxonomy" id="393481"/>
    <lineage>
        <taxon>Bacteria</taxon>
        <taxon>Pseudomonadati</taxon>
        <taxon>Pseudomonadota</taxon>
        <taxon>Alphaproteobacteria</taxon>
        <taxon>Rhodobacterales</taxon>
        <taxon>Paracoccaceae</taxon>
        <taxon>Roseinatronobacter</taxon>
    </lineage>
</organism>
<keyword evidence="2" id="KW-0808">Transferase</keyword>
<sequence length="457" mass="48360">MSAIAVIDIGKTNAKLALVDPESLDEIAVLTRPNTVRPGPPWPHFDTEGHWRFLPDGLRALNAQHPVSAISITTHGACAALLDEQGNLAAPILDYEHDGPDTCRRAYDALRPPFAQTGSPSLGAGLNLGAQIFWQFREVPELAARVAHVVTYPQYWAFRLTGERACDVTSLGCHTDLWDMSRGQPSDLVARLGLTQKLAKVRKPGDVLGHLHPAIAAHTGLAPDTPVVCGIHDSNASLLPHLLTQNAPFGVISTGTWVVAMAIGGAPVALDEGRDLLVNINALGAPVPSARFMGGREYDLALQGAGGTVTSEGMAQVLQQDIMLLPCLAPGSGPFPDHASRWHGPEPTLGSDTRVAALGFYLALVSAECLRLIGQRGPVIVEGPFGKNRAFLTMLQAASGAEVIRAKGLTGTSQGAALLCGGQPARVGETLAPLDRTTLGQLEGYASRWLQMVRQHP</sequence>
<dbReference type="InterPro" id="IPR043129">
    <property type="entry name" value="ATPase_NBD"/>
</dbReference>
<keyword evidence="7" id="KW-1185">Reference proteome</keyword>
<dbReference type="Pfam" id="PF00370">
    <property type="entry name" value="FGGY_N"/>
    <property type="match status" value="1"/>
</dbReference>